<feature type="active site" description="Proton donor/acceptor" evidence="14">
    <location>
        <position position="751"/>
    </location>
</feature>
<name>A0A194RGY2_PAPMA</name>
<reference evidence="16 17" key="1">
    <citation type="journal article" date="2015" name="Nat. Commun.">
        <title>Outbred genome sequencing and CRISPR/Cas9 gene editing in butterflies.</title>
        <authorList>
            <person name="Li X."/>
            <person name="Fan D."/>
            <person name="Zhang W."/>
            <person name="Liu G."/>
            <person name="Zhang L."/>
            <person name="Zhao L."/>
            <person name="Fang X."/>
            <person name="Chen L."/>
            <person name="Dong Y."/>
            <person name="Chen Y."/>
            <person name="Ding Y."/>
            <person name="Zhao R."/>
            <person name="Feng M."/>
            <person name="Zhu Y."/>
            <person name="Feng Y."/>
            <person name="Jiang X."/>
            <person name="Zhu D."/>
            <person name="Xiang H."/>
            <person name="Feng X."/>
            <person name="Li S."/>
            <person name="Wang J."/>
            <person name="Zhang G."/>
            <person name="Kronforst M.R."/>
            <person name="Wang W."/>
        </authorList>
    </citation>
    <scope>NUCLEOTIDE SEQUENCE [LARGE SCALE GENOMIC DNA]</scope>
    <source>
        <strain evidence="16">Ya'a_city_454_Pm</strain>
        <tissue evidence="16">Whole body</tissue>
    </source>
</reference>
<comment type="subcellular location">
    <subcellularLocation>
        <location evidence="2">Secreted</location>
    </subcellularLocation>
</comment>
<evidence type="ECO:0000313" key="17">
    <source>
        <dbReference type="Proteomes" id="UP000053240"/>
    </source>
</evidence>
<keyword evidence="11" id="KW-0482">Metalloprotease</keyword>
<evidence type="ECO:0000256" key="9">
    <source>
        <dbReference type="ARBA" id="ARBA00022801"/>
    </source>
</evidence>
<evidence type="ECO:0000256" key="10">
    <source>
        <dbReference type="ARBA" id="ARBA00022833"/>
    </source>
</evidence>
<dbReference type="EMBL" id="KQ460205">
    <property type="protein sequence ID" value="KPJ17078.1"/>
    <property type="molecule type" value="Genomic_DNA"/>
</dbReference>
<dbReference type="FunFam" id="3.40.630.10:FF:000084">
    <property type="entry name" value="Carboxypeptidase B2"/>
    <property type="match status" value="1"/>
</dbReference>
<dbReference type="SUPFAM" id="SSF54897">
    <property type="entry name" value="Protease propeptides/inhibitors"/>
    <property type="match status" value="1"/>
</dbReference>
<dbReference type="InterPro" id="IPR003146">
    <property type="entry name" value="M14A_act_pep"/>
</dbReference>
<comment type="function">
    <text evidence="13">Involved in the digestion of the blood meal.</text>
</comment>
<keyword evidence="7" id="KW-0479">Metal-binding</keyword>
<dbReference type="FunFam" id="3.40.630.10:FF:000040">
    <property type="entry name" value="zinc carboxypeptidase"/>
    <property type="match status" value="1"/>
</dbReference>
<comment type="caution">
    <text evidence="14">Lacks conserved residue(s) required for the propagation of feature annotation.</text>
</comment>
<organism evidence="16 17">
    <name type="scientific">Papilio machaon</name>
    <name type="common">Old World swallowtail butterfly</name>
    <dbReference type="NCBI Taxonomy" id="76193"/>
    <lineage>
        <taxon>Eukaryota</taxon>
        <taxon>Metazoa</taxon>
        <taxon>Ecdysozoa</taxon>
        <taxon>Arthropoda</taxon>
        <taxon>Hexapoda</taxon>
        <taxon>Insecta</taxon>
        <taxon>Pterygota</taxon>
        <taxon>Neoptera</taxon>
        <taxon>Endopterygota</taxon>
        <taxon>Lepidoptera</taxon>
        <taxon>Glossata</taxon>
        <taxon>Ditrysia</taxon>
        <taxon>Papilionoidea</taxon>
        <taxon>Papilionidae</taxon>
        <taxon>Papilioninae</taxon>
        <taxon>Papilio</taxon>
    </lineage>
</organism>
<proteinExistence type="inferred from homology"/>
<protein>
    <submittedName>
        <fullName evidence="16">Carboxypeptidase O</fullName>
    </submittedName>
</protein>
<dbReference type="Proteomes" id="UP000053240">
    <property type="component" value="Unassembled WGS sequence"/>
</dbReference>
<dbReference type="SUPFAM" id="SSF53187">
    <property type="entry name" value="Zn-dependent exopeptidases"/>
    <property type="match status" value="3"/>
</dbReference>
<dbReference type="InterPro" id="IPR000834">
    <property type="entry name" value="Peptidase_M14"/>
</dbReference>
<evidence type="ECO:0000256" key="5">
    <source>
        <dbReference type="ARBA" id="ARBA00022645"/>
    </source>
</evidence>
<feature type="domain" description="Peptidase M14" evidence="15">
    <location>
        <begin position="48"/>
        <end position="435"/>
    </location>
</feature>
<keyword evidence="12" id="KW-1015">Disulfide bond</keyword>
<gene>
    <name evidence="16" type="ORF">RR48_13934</name>
</gene>
<accession>A0A194RGY2</accession>
<dbReference type="GO" id="GO:0004181">
    <property type="term" value="F:metallocarboxypeptidase activity"/>
    <property type="evidence" value="ECO:0007669"/>
    <property type="project" value="InterPro"/>
</dbReference>
<dbReference type="PROSITE" id="PS52035">
    <property type="entry name" value="PEPTIDASE_M14"/>
    <property type="match status" value="2"/>
</dbReference>
<evidence type="ECO:0000256" key="3">
    <source>
        <dbReference type="ARBA" id="ARBA00005988"/>
    </source>
</evidence>
<evidence type="ECO:0000313" key="16">
    <source>
        <dbReference type="EMBL" id="KPJ17078.1"/>
    </source>
</evidence>
<comment type="cofactor">
    <cofactor evidence="1">
        <name>Zn(2+)</name>
        <dbReference type="ChEBI" id="CHEBI:29105"/>
    </cofactor>
</comment>
<dbReference type="InterPro" id="IPR057246">
    <property type="entry name" value="CARBOXYPEPT_ZN_1"/>
</dbReference>
<dbReference type="PANTHER" id="PTHR11705:SF153">
    <property type="entry name" value="ZINC CARBOXYPEPTIDASE A 1-LIKE PROTEIN"/>
    <property type="match status" value="1"/>
</dbReference>
<dbReference type="Pfam" id="PF00246">
    <property type="entry name" value="Peptidase_M14"/>
    <property type="match status" value="3"/>
</dbReference>
<evidence type="ECO:0000256" key="13">
    <source>
        <dbReference type="ARBA" id="ARBA00057299"/>
    </source>
</evidence>
<evidence type="ECO:0000256" key="4">
    <source>
        <dbReference type="ARBA" id="ARBA00022525"/>
    </source>
</evidence>
<keyword evidence="6" id="KW-0645">Protease</keyword>
<keyword evidence="8" id="KW-0732">Signal</keyword>
<dbReference type="Gene3D" id="3.40.630.10">
    <property type="entry name" value="Zn peptidases"/>
    <property type="match status" value="3"/>
</dbReference>
<dbReference type="Gene3D" id="3.30.70.340">
    <property type="entry name" value="Metallocarboxypeptidase-like"/>
    <property type="match status" value="1"/>
</dbReference>
<feature type="domain" description="Peptidase M14" evidence="15">
    <location>
        <begin position="495"/>
        <end position="785"/>
    </location>
</feature>
<evidence type="ECO:0000256" key="2">
    <source>
        <dbReference type="ARBA" id="ARBA00004613"/>
    </source>
</evidence>
<dbReference type="PANTHER" id="PTHR11705">
    <property type="entry name" value="PROTEASE FAMILY M14 CARBOXYPEPTIDASE A,B"/>
    <property type="match status" value="1"/>
</dbReference>
<evidence type="ECO:0000256" key="1">
    <source>
        <dbReference type="ARBA" id="ARBA00001947"/>
    </source>
</evidence>
<evidence type="ECO:0000256" key="7">
    <source>
        <dbReference type="ARBA" id="ARBA00022723"/>
    </source>
</evidence>
<dbReference type="InterPro" id="IPR036990">
    <property type="entry name" value="M14A-like_propep"/>
</dbReference>
<dbReference type="GO" id="GO:0008270">
    <property type="term" value="F:zinc ion binding"/>
    <property type="evidence" value="ECO:0007669"/>
    <property type="project" value="InterPro"/>
</dbReference>
<evidence type="ECO:0000256" key="11">
    <source>
        <dbReference type="ARBA" id="ARBA00023049"/>
    </source>
</evidence>
<sequence>MDLELFKERTRHFKLQTQVLLTDVQSAFDSQNMKKYVTPKVDSFNWEYYHTLEDIYQWMSDLAVQNPERVELRTIGQSVEGRDIQAVLIKKEKGKANVIIDGGMHGNEWISTVFVTFLIKRLVYAKGEDDILYDLANKYHWYLIPVVNPDGFDYSIKHDRLWRKNRRIFSTGEGVDLNRNFEHNFGKYGTSDNVKDDNYGGTEPFSEPESKALAGFITSKRDRLKFYISYVITFLLRDNGSYGYALPNEQIRPTCEETLQGLVELMTARPRPFRVVIVYLVTIFPFDECTQKKYHNHTLYRAIPMSEKHLKFFKDLNQFYDVNYWRPPGKISKSVEFIISPEDKPAFTKDAEHLGIYLVTIMDNVQRAFDGQTVRSYVRRKMEQFDWRSYFKTIDIYKWLFDLGNEYPQEVYLESIGKTLENRDIIAVRILLGTGKRRPKVIVEGGIHAREWISPAFVTYMINQILHAPKSNNTALKEIAYAYVRRKMEQFDWRSYFKTIDIYKWLFDLGNEYPQEVYLESIGKTLENRDIIAVRILLGTGKRRPKVIVEGGIHAREWISPAFVTYMINQILHAPKSNNTALKEIAYAYEWYFVPILNPDGYEITHTSDRLWRKNSRGVDLNRNFGIAFGTVGVSFSSWDSSYCGDHAFSERESSSMASFVRSKSEDLEYYLAFHSYGQYMIIPYTFTKKHLENYEEVYAMGKKAALRIADKHGTGYTVGTAYDTVGYLTSGVSGCWVKKTFKVPYVMTFELRDEGYYGFALPPADILPTCEETMDGVLSLLSPTQRKLSQAKGGQGHNILDRLVTAWNIVLFIFVRYG</sequence>
<evidence type="ECO:0000256" key="8">
    <source>
        <dbReference type="ARBA" id="ARBA00022729"/>
    </source>
</evidence>
<dbReference type="PRINTS" id="PR00765">
    <property type="entry name" value="CRBOXYPTASEA"/>
</dbReference>
<dbReference type="GO" id="GO:0005615">
    <property type="term" value="C:extracellular space"/>
    <property type="evidence" value="ECO:0007669"/>
    <property type="project" value="TreeGrafter"/>
</dbReference>
<dbReference type="PROSITE" id="PS00132">
    <property type="entry name" value="CARBOXYPEPT_ZN_1"/>
    <property type="match status" value="2"/>
</dbReference>
<dbReference type="GO" id="GO:0006508">
    <property type="term" value="P:proteolysis"/>
    <property type="evidence" value="ECO:0007669"/>
    <property type="project" value="UniProtKB-KW"/>
</dbReference>
<comment type="similarity">
    <text evidence="3 14">Belongs to the peptidase M14 family.</text>
</comment>
<keyword evidence="5 16" id="KW-0121">Carboxypeptidase</keyword>
<keyword evidence="10" id="KW-0862">Zinc</keyword>
<evidence type="ECO:0000259" key="15">
    <source>
        <dbReference type="PROSITE" id="PS52035"/>
    </source>
</evidence>
<keyword evidence="9" id="KW-0378">Hydrolase</keyword>
<keyword evidence="17" id="KW-1185">Reference proteome</keyword>
<dbReference type="SMART" id="SM00631">
    <property type="entry name" value="Zn_pept"/>
    <property type="match status" value="2"/>
</dbReference>
<dbReference type="AlphaFoldDB" id="A0A194RGY2"/>
<dbReference type="InParanoid" id="A0A194RGY2"/>
<keyword evidence="4" id="KW-0964">Secreted</keyword>
<dbReference type="Pfam" id="PF02244">
    <property type="entry name" value="Propep_M14"/>
    <property type="match status" value="1"/>
</dbReference>
<evidence type="ECO:0000256" key="12">
    <source>
        <dbReference type="ARBA" id="ARBA00023157"/>
    </source>
</evidence>
<evidence type="ECO:0000256" key="14">
    <source>
        <dbReference type="PROSITE-ProRule" id="PRU01379"/>
    </source>
</evidence>
<evidence type="ECO:0000256" key="6">
    <source>
        <dbReference type="ARBA" id="ARBA00022670"/>
    </source>
</evidence>